<dbReference type="GO" id="GO:0005886">
    <property type="term" value="C:plasma membrane"/>
    <property type="evidence" value="ECO:0007669"/>
    <property type="project" value="UniProtKB-SubCell"/>
</dbReference>
<comment type="subcellular location">
    <subcellularLocation>
        <location evidence="1">Cell membrane</location>
        <topology evidence="1">Multi-pass membrane protein</topology>
    </subcellularLocation>
</comment>
<evidence type="ECO:0000256" key="8">
    <source>
        <dbReference type="ARBA" id="ARBA00037998"/>
    </source>
</evidence>
<dbReference type="GO" id="GO:0006865">
    <property type="term" value="P:amino acid transport"/>
    <property type="evidence" value="ECO:0007669"/>
    <property type="project" value="UniProtKB-KW"/>
</dbReference>
<keyword evidence="2" id="KW-0813">Transport</keyword>
<evidence type="ECO:0000256" key="6">
    <source>
        <dbReference type="ARBA" id="ARBA00022989"/>
    </source>
</evidence>
<feature type="transmembrane region" description="Helical" evidence="9">
    <location>
        <begin position="102"/>
        <end position="121"/>
    </location>
</feature>
<feature type="transmembrane region" description="Helical" evidence="9">
    <location>
        <begin position="273"/>
        <end position="291"/>
    </location>
</feature>
<organism evidence="10 11">
    <name type="scientific">Rhizobium soli</name>
    <dbReference type="NCBI Taxonomy" id="424798"/>
    <lineage>
        <taxon>Bacteria</taxon>
        <taxon>Pseudomonadati</taxon>
        <taxon>Pseudomonadota</taxon>
        <taxon>Alphaproteobacteria</taxon>
        <taxon>Hyphomicrobiales</taxon>
        <taxon>Rhizobiaceae</taxon>
        <taxon>Rhizobium/Agrobacterium group</taxon>
        <taxon>Rhizobium</taxon>
    </lineage>
</organism>
<dbReference type="InterPro" id="IPR001851">
    <property type="entry name" value="ABC_transp_permease"/>
</dbReference>
<proteinExistence type="inferred from homology"/>
<dbReference type="RefSeq" id="WP_184654878.1">
    <property type="nucleotide sequence ID" value="NZ_JACHBU010000004.1"/>
</dbReference>
<comment type="caution">
    <text evidence="10">The sequence shown here is derived from an EMBL/GenBank/DDBJ whole genome shotgun (WGS) entry which is preliminary data.</text>
</comment>
<gene>
    <name evidence="10" type="ORF">F4695_002592</name>
</gene>
<evidence type="ECO:0000256" key="5">
    <source>
        <dbReference type="ARBA" id="ARBA00022970"/>
    </source>
</evidence>
<dbReference type="EMBL" id="JACHBU010000004">
    <property type="protein sequence ID" value="MBB6509235.1"/>
    <property type="molecule type" value="Genomic_DNA"/>
</dbReference>
<evidence type="ECO:0000256" key="1">
    <source>
        <dbReference type="ARBA" id="ARBA00004651"/>
    </source>
</evidence>
<evidence type="ECO:0000256" key="4">
    <source>
        <dbReference type="ARBA" id="ARBA00022692"/>
    </source>
</evidence>
<dbReference type="Pfam" id="PF02653">
    <property type="entry name" value="BPD_transp_2"/>
    <property type="match status" value="1"/>
</dbReference>
<evidence type="ECO:0000313" key="10">
    <source>
        <dbReference type="EMBL" id="MBB6509235.1"/>
    </source>
</evidence>
<dbReference type="PANTHER" id="PTHR11795">
    <property type="entry name" value="BRANCHED-CHAIN AMINO ACID TRANSPORT SYSTEM PERMEASE PROTEIN LIVH"/>
    <property type="match status" value="1"/>
</dbReference>
<keyword evidence="5" id="KW-0029">Amino-acid transport</keyword>
<name>A0A7X0JL47_9HYPH</name>
<keyword evidence="3" id="KW-1003">Cell membrane</keyword>
<accession>A0A7X0JL47</accession>
<keyword evidence="6 9" id="KW-1133">Transmembrane helix</keyword>
<evidence type="ECO:0000256" key="7">
    <source>
        <dbReference type="ARBA" id="ARBA00023136"/>
    </source>
</evidence>
<keyword evidence="7 9" id="KW-0472">Membrane</keyword>
<dbReference type="Proteomes" id="UP000585437">
    <property type="component" value="Unassembled WGS sequence"/>
</dbReference>
<evidence type="ECO:0000256" key="2">
    <source>
        <dbReference type="ARBA" id="ARBA00022448"/>
    </source>
</evidence>
<evidence type="ECO:0000313" key="11">
    <source>
        <dbReference type="Proteomes" id="UP000585437"/>
    </source>
</evidence>
<comment type="similarity">
    <text evidence="8">Belongs to the binding-protein-dependent transport system permease family. LivHM subfamily.</text>
</comment>
<feature type="transmembrane region" description="Helical" evidence="9">
    <location>
        <begin position="12"/>
        <end position="31"/>
    </location>
</feature>
<keyword evidence="11" id="KW-1185">Reference proteome</keyword>
<evidence type="ECO:0000256" key="9">
    <source>
        <dbReference type="SAM" id="Phobius"/>
    </source>
</evidence>
<feature type="transmembrane region" description="Helical" evidence="9">
    <location>
        <begin position="64"/>
        <end position="90"/>
    </location>
</feature>
<evidence type="ECO:0000256" key="3">
    <source>
        <dbReference type="ARBA" id="ARBA00022475"/>
    </source>
</evidence>
<dbReference type="AlphaFoldDB" id="A0A7X0JL47"/>
<feature type="transmembrane region" description="Helical" evidence="9">
    <location>
        <begin position="38"/>
        <end position="58"/>
    </location>
</feature>
<dbReference type="GO" id="GO:0022857">
    <property type="term" value="F:transmembrane transporter activity"/>
    <property type="evidence" value="ECO:0007669"/>
    <property type="project" value="InterPro"/>
</dbReference>
<feature type="transmembrane region" description="Helical" evidence="9">
    <location>
        <begin position="199"/>
        <end position="222"/>
    </location>
</feature>
<dbReference type="CDD" id="cd06582">
    <property type="entry name" value="TM_PBP1_LivH_like"/>
    <property type="match status" value="1"/>
</dbReference>
<dbReference type="PANTHER" id="PTHR11795:SF445">
    <property type="entry name" value="AMINO ACID ABC TRANSPORTER PERMEASE PROTEIN"/>
    <property type="match status" value="1"/>
</dbReference>
<reference evidence="10 11" key="1">
    <citation type="submission" date="2020-08" db="EMBL/GenBank/DDBJ databases">
        <title>The Agave Microbiome: Exploring the role of microbial communities in plant adaptations to desert environments.</title>
        <authorList>
            <person name="Partida-Martinez L.P."/>
        </authorList>
    </citation>
    <scope>NUCLEOTIDE SEQUENCE [LARGE SCALE GENOMIC DNA]</scope>
    <source>
        <strain evidence="10 11">AS3.12</strain>
    </source>
</reference>
<dbReference type="InterPro" id="IPR052157">
    <property type="entry name" value="BCAA_transport_permease"/>
</dbReference>
<sequence length="298" mass="31362">MAYLLQQLANAVPLSVLYATLAFGYVIGFALTKRADIAYGAIFAFSGHLYVLFAQLGWDEFWLVLPAALAMGAGAAIVGGVATGIVVGGLTLRLIERHARNAPIVAALGVLLVLMEGARLASGSREIWLSPFLNRAVPLWAGHSFAITLTLIQLLNTGLMLAMIAAGWLVIDHTSLGRIWRAVADDKIVAQLCGISSRLVFVLAYAAASLYASVAGVLATSYYGTMDFGAGLLISIKIVLIAAAGGHSHPLRSAAGAAAVGFAETLWSGYGPILWRDFAIGLVLVAVLVMSRRERVVL</sequence>
<keyword evidence="4 9" id="KW-0812">Transmembrane</keyword>
<feature type="transmembrane region" description="Helical" evidence="9">
    <location>
        <begin position="141"/>
        <end position="171"/>
    </location>
</feature>
<protein>
    <submittedName>
        <fullName evidence="10">Branched-chain amino acid transport system permease protein</fullName>
    </submittedName>
</protein>